<feature type="transmembrane region" description="Helical" evidence="6">
    <location>
        <begin position="195"/>
        <end position="215"/>
    </location>
</feature>
<feature type="transmembrane region" description="Helical" evidence="6">
    <location>
        <begin position="284"/>
        <end position="302"/>
    </location>
</feature>
<dbReference type="InterPro" id="IPR000620">
    <property type="entry name" value="EamA_dom"/>
</dbReference>
<feature type="transmembrane region" description="Helical" evidence="6">
    <location>
        <begin position="113"/>
        <end position="131"/>
    </location>
</feature>
<evidence type="ECO:0000259" key="7">
    <source>
        <dbReference type="Pfam" id="PF00892"/>
    </source>
</evidence>
<evidence type="ECO:0000313" key="9">
    <source>
        <dbReference type="Proteomes" id="UP000009374"/>
    </source>
</evidence>
<evidence type="ECO:0000256" key="2">
    <source>
        <dbReference type="ARBA" id="ARBA00022475"/>
    </source>
</evidence>
<evidence type="ECO:0000256" key="5">
    <source>
        <dbReference type="ARBA" id="ARBA00023136"/>
    </source>
</evidence>
<evidence type="ECO:0000313" key="8">
    <source>
        <dbReference type="EMBL" id="EES54033.1"/>
    </source>
</evidence>
<evidence type="ECO:0000256" key="1">
    <source>
        <dbReference type="ARBA" id="ARBA00004651"/>
    </source>
</evidence>
<feature type="transmembrane region" description="Helical" evidence="6">
    <location>
        <begin position="140"/>
        <end position="160"/>
    </location>
</feature>
<keyword evidence="2" id="KW-1003">Cell membrane</keyword>
<dbReference type="Pfam" id="PF00892">
    <property type="entry name" value="EamA"/>
    <property type="match status" value="2"/>
</dbReference>
<evidence type="ECO:0000256" key="3">
    <source>
        <dbReference type="ARBA" id="ARBA00022692"/>
    </source>
</evidence>
<feature type="transmembrane region" description="Helical" evidence="6">
    <location>
        <begin position="227"/>
        <end position="247"/>
    </location>
</feature>
<comment type="subcellular location">
    <subcellularLocation>
        <location evidence="1">Cell membrane</location>
        <topology evidence="1">Multi-pass membrane protein</topology>
    </subcellularLocation>
</comment>
<dbReference type="InterPro" id="IPR050638">
    <property type="entry name" value="AA-Vitamin_Transporters"/>
</dbReference>
<dbReference type="Proteomes" id="UP000009374">
    <property type="component" value="Unassembled WGS sequence"/>
</dbReference>
<feature type="domain" description="EamA" evidence="7">
    <location>
        <begin position="15"/>
        <end position="153"/>
    </location>
</feature>
<reference evidence="8 9" key="1">
    <citation type="journal article" date="2009" name="Appl. Environ. Microbiol.">
        <title>Community genomic and proteomic analyses of chemoautotrophic iron-oxidizing "Leptospirillum rubarum" (Group II) and "Leptospirillum ferrodiazotrophum" (Group III) bacteria in acid mine drainage biofilms.</title>
        <authorList>
            <person name="Goltsman D.S."/>
            <person name="Denef V.J."/>
            <person name="Singer S.W."/>
            <person name="VerBerkmoes N.C."/>
            <person name="Lefsrud M."/>
            <person name="Mueller R.S."/>
            <person name="Dick G.J."/>
            <person name="Sun C.L."/>
            <person name="Wheeler K.E."/>
            <person name="Zemla A."/>
            <person name="Baker B.J."/>
            <person name="Hauser L."/>
            <person name="Land M."/>
            <person name="Shah M.B."/>
            <person name="Thelen M.P."/>
            <person name="Hettich R.L."/>
            <person name="Banfield J.F."/>
        </authorList>
    </citation>
    <scope>NUCLEOTIDE SEQUENCE [LARGE SCALE GENOMIC DNA]</scope>
</reference>
<accession>C6HTR8</accession>
<keyword evidence="9" id="KW-1185">Reference proteome</keyword>
<evidence type="ECO:0000256" key="6">
    <source>
        <dbReference type="SAM" id="Phobius"/>
    </source>
</evidence>
<dbReference type="AlphaFoldDB" id="C6HTR8"/>
<dbReference type="EMBL" id="GG693851">
    <property type="protein sequence ID" value="EES54033.1"/>
    <property type="molecule type" value="Genomic_DNA"/>
</dbReference>
<name>C6HTR8_9BACT</name>
<dbReference type="GO" id="GO:0005886">
    <property type="term" value="C:plasma membrane"/>
    <property type="evidence" value="ECO:0007669"/>
    <property type="project" value="UniProtKB-SubCell"/>
</dbReference>
<dbReference type="SUPFAM" id="SSF103481">
    <property type="entry name" value="Multidrug resistance efflux transporter EmrE"/>
    <property type="match status" value="2"/>
</dbReference>
<feature type="transmembrane region" description="Helical" evidence="6">
    <location>
        <begin position="166"/>
        <end position="183"/>
    </location>
</feature>
<dbReference type="InterPro" id="IPR037185">
    <property type="entry name" value="EmrE-like"/>
</dbReference>
<gene>
    <name evidence="8" type="ORF">UBAL3_24060049</name>
</gene>
<keyword evidence="3 6" id="KW-0812">Transmembrane</keyword>
<evidence type="ECO:0000256" key="4">
    <source>
        <dbReference type="ARBA" id="ARBA00022989"/>
    </source>
</evidence>
<organism evidence="8 9">
    <name type="scientific">Leptospirillum ferrodiazotrophum</name>
    <dbReference type="NCBI Taxonomy" id="412449"/>
    <lineage>
        <taxon>Bacteria</taxon>
        <taxon>Pseudomonadati</taxon>
        <taxon>Nitrospirota</taxon>
        <taxon>Nitrospiria</taxon>
        <taxon>Nitrospirales</taxon>
        <taxon>Nitrospiraceae</taxon>
        <taxon>Leptospirillum</taxon>
    </lineage>
</organism>
<keyword evidence="4 6" id="KW-1133">Transmembrane helix</keyword>
<dbReference type="PANTHER" id="PTHR32322">
    <property type="entry name" value="INNER MEMBRANE TRANSPORTER"/>
    <property type="match status" value="1"/>
</dbReference>
<feature type="domain" description="EamA" evidence="7">
    <location>
        <begin position="166"/>
        <end position="300"/>
    </location>
</feature>
<sequence length="313" mass="33003">MSDSPAPPPPSRLRLGVFLVLLSATGFAAKGILAKLAYAEGVGASTVLDMRMLSVLPVYLGGLLWFGRKGTLARPGLRDPDFWKIVLLGLLGFDFSALLDFEGLLRIGAGLERLVLFLYPTFVVFLSGLLGRRGIHLREVLASLLAYGGLAIVAGGKVTADPDLRTGMLLVLGSAIFYAVYLVGVERLVRRVDPLYLTSLVMVVATAALLLQSFASGHFHPETADRTALLLIGAMGIFSTALPTFFMTVGISIIGSSRAALLSFFGPVVTLAMAGVFLGERVTFAEGIGALLIMGGVGWVAAEGKKGSFRGGR</sequence>
<feature type="transmembrane region" description="Helical" evidence="6">
    <location>
        <begin position="52"/>
        <end position="70"/>
    </location>
</feature>
<proteinExistence type="predicted"/>
<keyword evidence="5 6" id="KW-0472">Membrane</keyword>
<feature type="transmembrane region" description="Helical" evidence="6">
    <location>
        <begin position="259"/>
        <end position="278"/>
    </location>
</feature>
<protein>
    <recommendedName>
        <fullName evidence="7">EamA domain-containing protein</fullName>
    </recommendedName>
</protein>
<dbReference type="PANTHER" id="PTHR32322:SF18">
    <property type="entry name" value="S-ADENOSYLMETHIONINE_S-ADENOSYLHOMOCYSTEINE TRANSPORTER"/>
    <property type="match status" value="1"/>
</dbReference>